<dbReference type="Proteomes" id="UP001430796">
    <property type="component" value="Unassembled WGS sequence"/>
</dbReference>
<reference evidence="3" key="1">
    <citation type="submission" date="2022-01" db="EMBL/GenBank/DDBJ databases">
        <title>Lysobacter chinensis sp. nov., a bacterium isolated from cow dung compost.</title>
        <authorList>
            <person name="Zhou L.Y."/>
        </authorList>
    </citation>
    <scope>NUCLEOTIDE SEQUENCE [LARGE SCALE GENOMIC DNA]</scope>
    <source>
        <strain evidence="3">TLK-CK17</strain>
    </source>
</reference>
<feature type="transmembrane region" description="Helical" evidence="1">
    <location>
        <begin position="58"/>
        <end position="75"/>
    </location>
</feature>
<keyword evidence="3" id="KW-1185">Reference proteome</keyword>
<reference evidence="2 3" key="2">
    <citation type="submission" date="2022-01" db="EMBL/GenBank/DDBJ databases">
        <title>Lysobacter chinensis sp. nov., a bacterium isolated from cow dung compost.</title>
        <authorList>
            <person name="Liu Y."/>
        </authorList>
    </citation>
    <scope>NUCLEOTIDE SEQUENCE [LARGE SCALE GENOMIC DNA]</scope>
    <source>
        <strain evidence="2 3">TLK-CK17</strain>
    </source>
</reference>
<organism evidence="2 3">
    <name type="scientific">Marilutibacter chinensis</name>
    <dbReference type="NCBI Taxonomy" id="2912247"/>
    <lineage>
        <taxon>Bacteria</taxon>
        <taxon>Pseudomonadati</taxon>
        <taxon>Pseudomonadota</taxon>
        <taxon>Gammaproteobacteria</taxon>
        <taxon>Lysobacterales</taxon>
        <taxon>Lysobacteraceae</taxon>
        <taxon>Marilutibacter</taxon>
    </lineage>
</organism>
<protein>
    <submittedName>
        <fullName evidence="2">Uncharacterized protein</fullName>
    </submittedName>
</protein>
<sequence length="110" mass="11514">MSNPYQPAKAALSTTRQPWRLAHSLAALVSGLAIPPLAIFLTARLLTPDVPLARSNSTFWGSVVLGSVLAAAAVHRHKRIPLWLAAAIGPVIVLVLVLAPVLWAAVLGTA</sequence>
<proteinExistence type="predicted"/>
<keyword evidence="1" id="KW-0472">Membrane</keyword>
<evidence type="ECO:0000313" key="3">
    <source>
        <dbReference type="Proteomes" id="UP001430796"/>
    </source>
</evidence>
<evidence type="ECO:0000256" key="1">
    <source>
        <dbReference type="SAM" id="Phobius"/>
    </source>
</evidence>
<feature type="transmembrane region" description="Helical" evidence="1">
    <location>
        <begin position="82"/>
        <end position="106"/>
    </location>
</feature>
<keyword evidence="1" id="KW-1133">Transmembrane helix</keyword>
<reference evidence="2 3" key="3">
    <citation type="submission" date="2022-01" db="EMBL/GenBank/DDBJ databases">
        <authorList>
            <person name="Zhou L.Y."/>
        </authorList>
    </citation>
    <scope>NUCLEOTIDE SEQUENCE [LARGE SCALE GENOMIC DNA]</scope>
    <source>
        <strain evidence="2 3">TLK-CK17</strain>
    </source>
</reference>
<name>A0ABS9HZ41_9GAMM</name>
<gene>
    <name evidence="2" type="ORF">L3V18_16695</name>
</gene>
<evidence type="ECO:0000313" key="2">
    <source>
        <dbReference type="EMBL" id="MCF7223414.1"/>
    </source>
</evidence>
<dbReference type="RefSeq" id="WP_237056417.1">
    <property type="nucleotide sequence ID" value="NZ_JAKJPO010000015.1"/>
</dbReference>
<dbReference type="EMBL" id="JAKJPO010000015">
    <property type="protein sequence ID" value="MCF7223414.1"/>
    <property type="molecule type" value="Genomic_DNA"/>
</dbReference>
<comment type="caution">
    <text evidence="2">The sequence shown here is derived from an EMBL/GenBank/DDBJ whole genome shotgun (WGS) entry which is preliminary data.</text>
</comment>
<accession>A0ABS9HZ41</accession>
<feature type="transmembrane region" description="Helical" evidence="1">
    <location>
        <begin position="21"/>
        <end position="46"/>
    </location>
</feature>
<keyword evidence="1" id="KW-0812">Transmembrane</keyword>